<reference evidence="1 2" key="1">
    <citation type="submission" date="2018-03" db="EMBL/GenBank/DDBJ databases">
        <title>Draft Genome Sequences of the Obligatory Marine Myxobacteria Enhygromyxa salina SWB005.</title>
        <authorList>
            <person name="Poehlein A."/>
            <person name="Moghaddam J.A."/>
            <person name="Harms H."/>
            <person name="Alanjari M."/>
            <person name="Koenig G.M."/>
            <person name="Daniel R."/>
            <person name="Schaeberle T.F."/>
        </authorList>
    </citation>
    <scope>NUCLEOTIDE SEQUENCE [LARGE SCALE GENOMIC DNA]</scope>
    <source>
        <strain evidence="1 2">SWB005</strain>
    </source>
</reference>
<accession>A0A2S9XRK7</accession>
<proteinExistence type="predicted"/>
<name>A0A2S9XRK7_9BACT</name>
<sequence length="183" mass="20536">MQVAHVRVVALGGDVILASRRKGERHRVEIEAAAGVAHLVVLDFEGAEVLTPSYFFGSLWFLWERQHVEQCSVLVNVPEPSYDDVELVTKLKRTPIWAARYPASTITSPTLLGDLETTDSFALEQVFNLGSVSASEMAVADDVLSVTGWNNRLAGLWQKKVLTRRRHGRMFRYALPWRSEENG</sequence>
<dbReference type="Proteomes" id="UP000237968">
    <property type="component" value="Unassembled WGS sequence"/>
</dbReference>
<organism evidence="1 2">
    <name type="scientific">Enhygromyxa salina</name>
    <dbReference type="NCBI Taxonomy" id="215803"/>
    <lineage>
        <taxon>Bacteria</taxon>
        <taxon>Pseudomonadati</taxon>
        <taxon>Myxococcota</taxon>
        <taxon>Polyangia</taxon>
        <taxon>Nannocystales</taxon>
        <taxon>Nannocystaceae</taxon>
        <taxon>Enhygromyxa</taxon>
    </lineage>
</organism>
<protein>
    <recommendedName>
        <fullName evidence="3">DUF4325 domain-containing protein</fullName>
    </recommendedName>
</protein>
<gene>
    <name evidence="1" type="ORF">ENSA5_38500</name>
</gene>
<evidence type="ECO:0008006" key="3">
    <source>
        <dbReference type="Google" id="ProtNLM"/>
    </source>
</evidence>
<comment type="caution">
    <text evidence="1">The sequence shown here is derived from an EMBL/GenBank/DDBJ whole genome shotgun (WGS) entry which is preliminary data.</text>
</comment>
<dbReference type="AlphaFoldDB" id="A0A2S9XRK7"/>
<evidence type="ECO:0000313" key="1">
    <source>
        <dbReference type="EMBL" id="PRP95497.1"/>
    </source>
</evidence>
<keyword evidence="2" id="KW-1185">Reference proteome</keyword>
<dbReference type="EMBL" id="PVNK01000169">
    <property type="protein sequence ID" value="PRP95497.1"/>
    <property type="molecule type" value="Genomic_DNA"/>
</dbReference>
<evidence type="ECO:0000313" key="2">
    <source>
        <dbReference type="Proteomes" id="UP000237968"/>
    </source>
</evidence>